<proteinExistence type="predicted"/>
<dbReference type="RefSeq" id="WP_123637695.1">
    <property type="nucleotide sequence ID" value="NZ_RJUK01000001.1"/>
</dbReference>
<reference evidence="1 2" key="1">
    <citation type="submission" date="2018-11" db="EMBL/GenBank/DDBJ databases">
        <title>Genomic Encyclopedia of Type Strains, Phase IV (KMG-IV): sequencing the most valuable type-strain genomes for metagenomic binning, comparative biology and taxonomic classification.</title>
        <authorList>
            <person name="Goeker M."/>
        </authorList>
    </citation>
    <scope>NUCLEOTIDE SEQUENCE [LARGE SCALE GENOMIC DNA]</scope>
    <source>
        <strain evidence="1 2">DSM 16974</strain>
    </source>
</reference>
<organism evidence="1 2">
    <name type="scientific">Marinimicrobium koreense</name>
    <dbReference type="NCBI Taxonomy" id="306545"/>
    <lineage>
        <taxon>Bacteria</taxon>
        <taxon>Pseudomonadati</taxon>
        <taxon>Pseudomonadota</taxon>
        <taxon>Gammaproteobacteria</taxon>
        <taxon>Cellvibrionales</taxon>
        <taxon>Cellvibrionaceae</taxon>
        <taxon>Marinimicrobium</taxon>
    </lineage>
</organism>
<evidence type="ECO:0000313" key="1">
    <source>
        <dbReference type="EMBL" id="ROQ20566.1"/>
    </source>
</evidence>
<protein>
    <recommendedName>
        <fullName evidence="3">Energy transducer TonB</fullName>
    </recommendedName>
</protein>
<keyword evidence="2" id="KW-1185">Reference proteome</keyword>
<comment type="caution">
    <text evidence="1">The sequence shown here is derived from an EMBL/GenBank/DDBJ whole genome shotgun (WGS) entry which is preliminary data.</text>
</comment>
<dbReference type="EMBL" id="RJUK01000001">
    <property type="protein sequence ID" value="ROQ20566.1"/>
    <property type="molecule type" value="Genomic_DNA"/>
</dbReference>
<evidence type="ECO:0000313" key="2">
    <source>
        <dbReference type="Proteomes" id="UP000273643"/>
    </source>
</evidence>
<sequence length="178" mass="20122">MDSAIFIELLDTSLKVALGALIAGVAGWWVMRRNAIVGSRSPQENRKLSLLEDVSGQVGRVTHTFAKYSSLAAESIQFGKRWPKERRAELEQISAELVNEFKGLADAEAKLLMLGENNLERSLRLYGSQIAQFRKQVYAGREDISLEQIAGFKKEVARTREKFYELLSRKYDRLLANA</sequence>
<accession>A0A3N1P6Z9</accession>
<dbReference type="OrthoDB" id="6384202at2"/>
<evidence type="ECO:0008006" key="3">
    <source>
        <dbReference type="Google" id="ProtNLM"/>
    </source>
</evidence>
<dbReference type="AlphaFoldDB" id="A0A3N1P6Z9"/>
<name>A0A3N1P6Z9_9GAMM</name>
<dbReference type="Proteomes" id="UP000273643">
    <property type="component" value="Unassembled WGS sequence"/>
</dbReference>
<gene>
    <name evidence="1" type="ORF">EDC38_1173</name>
</gene>